<keyword evidence="1" id="KW-0812">Transmembrane</keyword>
<keyword evidence="1" id="KW-1133">Transmembrane helix</keyword>
<protein>
    <submittedName>
        <fullName evidence="2">Uncharacterized protein</fullName>
    </submittedName>
</protein>
<sequence>MRASNFTRAPRRRCRQRGQAIVELAIVAASVLVLLFLALAMLGRFGDVRNKALMASRYAAWERTVYLDDADWNRYGEARIKTSESIRSEFVQRIFGHDAPQLTAQDGSRAALPAGGTPMWRDINGTNLLASYDDVQLNTSRTGTGTLLDTAVSVLDAGGTVGVGFDLPNRNQQRAAVQLSLGANSPTLRRLWPGWTGFTAADTNVLLTNGWTPDGRDGSGKGGALAQIGNAAPLSRAEMFGGLAFKSLVLFAPDISGLDLGKIAPDVVPDDRLGQ</sequence>
<name>H1SC44_9BURK</name>
<dbReference type="EMBL" id="AHJE01000079">
    <property type="protein sequence ID" value="EHP39917.1"/>
    <property type="molecule type" value="Genomic_DNA"/>
</dbReference>
<gene>
    <name evidence="2" type="ORF">OR16_28879</name>
</gene>
<organism evidence="2 3">
    <name type="scientific">Cupriavidus basilensis OR16</name>
    <dbReference type="NCBI Taxonomy" id="1127483"/>
    <lineage>
        <taxon>Bacteria</taxon>
        <taxon>Pseudomonadati</taxon>
        <taxon>Pseudomonadota</taxon>
        <taxon>Betaproteobacteria</taxon>
        <taxon>Burkholderiales</taxon>
        <taxon>Burkholderiaceae</taxon>
        <taxon>Cupriavidus</taxon>
    </lineage>
</organism>
<dbReference type="Proteomes" id="UP000005808">
    <property type="component" value="Unassembled WGS sequence"/>
</dbReference>
<evidence type="ECO:0000313" key="2">
    <source>
        <dbReference type="EMBL" id="EHP39917.1"/>
    </source>
</evidence>
<comment type="caution">
    <text evidence="2">The sequence shown here is derived from an EMBL/GenBank/DDBJ whole genome shotgun (WGS) entry which is preliminary data.</text>
</comment>
<evidence type="ECO:0000256" key="1">
    <source>
        <dbReference type="SAM" id="Phobius"/>
    </source>
</evidence>
<dbReference type="PATRIC" id="fig|1127483.3.peg.5765"/>
<feature type="transmembrane region" description="Helical" evidence="1">
    <location>
        <begin position="21"/>
        <end position="42"/>
    </location>
</feature>
<proteinExistence type="predicted"/>
<reference evidence="2 3" key="1">
    <citation type="journal article" date="2012" name="J. Bacteriol.">
        <title>De Novo Genome Project of Cupriavidus basilensis OR16.</title>
        <authorList>
            <person name="Cserhati M."/>
            <person name="Kriszt B."/>
            <person name="Szoboszlay S."/>
            <person name="Toth A."/>
            <person name="Szabo I."/>
            <person name="Tancsics A."/>
            <person name="Nagy I."/>
            <person name="Horvath B."/>
            <person name="Nagy I."/>
            <person name="Kukolya J."/>
        </authorList>
    </citation>
    <scope>NUCLEOTIDE SEQUENCE [LARGE SCALE GENOMIC DNA]</scope>
    <source>
        <strain evidence="2 3">OR16</strain>
    </source>
</reference>
<evidence type="ECO:0000313" key="3">
    <source>
        <dbReference type="Proteomes" id="UP000005808"/>
    </source>
</evidence>
<keyword evidence="1" id="KW-0472">Membrane</keyword>
<dbReference type="AlphaFoldDB" id="H1SC44"/>
<accession>H1SC44</accession>